<sequence>MYTEFEATFTNIDKDDIRNRLKNAGAKLIRPEFMQKRVVFNLPQGHEIPGGWLRVRDEGDKITMSLKIVNGDKIEDQKETQLTVNSFDEAATILETIGCDKKAYQESKRELWELDGAEITIDEWPFLEPFVEIEGKSEEEVKNVSEKLNFDYSKAKFCAVDVLYSEKYGISQDKINNHTPEILFNGQNPFIN</sequence>
<name>A0A0G0P2S4_9BACT</name>
<dbReference type="STRING" id="1618572.UT17_C0002G0077"/>
<reference evidence="2 3" key="1">
    <citation type="journal article" date="2015" name="Nature">
        <title>rRNA introns, odd ribosomes, and small enigmatic genomes across a large radiation of phyla.</title>
        <authorList>
            <person name="Brown C.T."/>
            <person name="Hug L.A."/>
            <person name="Thomas B.C."/>
            <person name="Sharon I."/>
            <person name="Castelle C.J."/>
            <person name="Singh A."/>
            <person name="Wilkins M.J."/>
            <person name="Williams K.H."/>
            <person name="Banfield J.F."/>
        </authorList>
    </citation>
    <scope>NUCLEOTIDE SEQUENCE [LARGE SCALE GENOMIC DNA]</scope>
</reference>
<dbReference type="CDD" id="cd07890">
    <property type="entry name" value="CYTH-like_AC_IV-like"/>
    <property type="match status" value="1"/>
</dbReference>
<dbReference type="Proteomes" id="UP000034774">
    <property type="component" value="Unassembled WGS sequence"/>
</dbReference>
<accession>A0A0G0P2S4</accession>
<evidence type="ECO:0000313" key="3">
    <source>
        <dbReference type="Proteomes" id="UP000034774"/>
    </source>
</evidence>
<protein>
    <recommendedName>
        <fullName evidence="1">CYTH domain-containing protein</fullName>
    </recommendedName>
</protein>
<proteinExistence type="predicted"/>
<dbReference type="InterPro" id="IPR008173">
    <property type="entry name" value="Adenylyl_cyclase_CyaB"/>
</dbReference>
<dbReference type="InterPro" id="IPR033469">
    <property type="entry name" value="CYTH-like_dom_sf"/>
</dbReference>
<dbReference type="EMBL" id="LBVU01000002">
    <property type="protein sequence ID" value="KKQ92414.1"/>
    <property type="molecule type" value="Genomic_DNA"/>
</dbReference>
<dbReference type="AlphaFoldDB" id="A0A0G0P2S4"/>
<dbReference type="SUPFAM" id="SSF55154">
    <property type="entry name" value="CYTH-like phosphatases"/>
    <property type="match status" value="1"/>
</dbReference>
<comment type="caution">
    <text evidence="2">The sequence shown here is derived from an EMBL/GenBank/DDBJ whole genome shotgun (WGS) entry which is preliminary data.</text>
</comment>
<gene>
    <name evidence="2" type="ORF">UT17_C0002G0077</name>
</gene>
<dbReference type="Pfam" id="PF01928">
    <property type="entry name" value="CYTH"/>
    <property type="match status" value="1"/>
</dbReference>
<dbReference type="Gene3D" id="2.40.320.10">
    <property type="entry name" value="Hypothetical Protein Pfu-838710-001"/>
    <property type="match status" value="1"/>
</dbReference>
<evidence type="ECO:0000259" key="1">
    <source>
        <dbReference type="Pfam" id="PF01928"/>
    </source>
</evidence>
<evidence type="ECO:0000313" key="2">
    <source>
        <dbReference type="EMBL" id="KKQ92414.1"/>
    </source>
</evidence>
<organism evidence="2 3">
    <name type="scientific">Candidatus Woesebacteria bacterium GW2011_GWB1_39_10</name>
    <dbReference type="NCBI Taxonomy" id="1618572"/>
    <lineage>
        <taxon>Bacteria</taxon>
        <taxon>Candidatus Woeseibacteriota</taxon>
    </lineage>
</organism>
<dbReference type="InterPro" id="IPR023577">
    <property type="entry name" value="CYTH_domain"/>
</dbReference>
<feature type="domain" description="CYTH" evidence="1">
    <location>
        <begin position="50"/>
        <end position="149"/>
    </location>
</feature>